<dbReference type="Gene3D" id="3.40.50.300">
    <property type="entry name" value="P-loop containing nucleotide triphosphate hydrolases"/>
    <property type="match status" value="1"/>
</dbReference>
<evidence type="ECO:0000313" key="8">
    <source>
        <dbReference type="EMBL" id="MEQ2556023.1"/>
    </source>
</evidence>
<name>A0ABV1H8H5_9FIRM</name>
<dbReference type="InterPro" id="IPR027417">
    <property type="entry name" value="P-loop_NTPase"/>
</dbReference>
<dbReference type="NCBIfam" id="TIGR00797">
    <property type="entry name" value="matE"/>
    <property type="match status" value="1"/>
</dbReference>
<feature type="transmembrane region" description="Helical" evidence="7">
    <location>
        <begin position="194"/>
        <end position="213"/>
    </location>
</feature>
<dbReference type="SUPFAM" id="SSF52540">
    <property type="entry name" value="P-loop containing nucleoside triphosphate hydrolases"/>
    <property type="match status" value="1"/>
</dbReference>
<feature type="transmembrane region" description="Helical" evidence="7">
    <location>
        <begin position="234"/>
        <end position="259"/>
    </location>
</feature>
<comment type="caution">
    <text evidence="8">The sequence shown here is derived from an EMBL/GenBank/DDBJ whole genome shotgun (WGS) entry which is preliminary data.</text>
</comment>
<dbReference type="InterPro" id="IPR002528">
    <property type="entry name" value="MATE_fam"/>
</dbReference>
<keyword evidence="6 7" id="KW-0472">Membrane</keyword>
<evidence type="ECO:0000256" key="4">
    <source>
        <dbReference type="ARBA" id="ARBA00022692"/>
    </source>
</evidence>
<protein>
    <submittedName>
        <fullName evidence="8">MATE family efflux transporter</fullName>
    </submittedName>
</protein>
<sequence>MGQTDLFGTEKISKILLKLAPPVMLAQLIQALYNIIDSLFVGRYSDSGLTALSIIYPLQLLMIALAVGTGVGINTVMAAKLGVGNEKEADEYAGVGTPLAGFMWLLFAVICWFAMPFYAKMSTNSEVIIHDVIVYGRIVCVFSFGLFLESIWTKVLQSCGDMKTPMTAQIIGAITNIVLDPLLIFGMFGFPKMGIAGAAVATVSGQIMAALIVMKKGFRKSPHRQVYPHHIAKIFQLGIPNILMQSAYTFYILGLNLILATFSDQAVTALGLYYKWQTFFFIPLGAMQTCIVPVISYNYAARNIERCKKTLSASIVFGMSLMALGTLCFVCIPSQMLRVFTSDELVIAIGRVGFRFVGISFLPMVTSLIFPVFFQAVGSSLKSSLLTVIRTVVLFVPLAYLFSRFGLNWFWLTYPVTEVITSLTGAYFYRQFLNKDYVRKTEASGGKNITDVTAATHISAATAGADSTGSHDNIDNLDNPDIALKPSKPGVIITIAREHGSSGKQIGKCVANALGIPFYYKEMITLAAKESGLNREFISDIHKNSPDIMRDLYLSSNAVQYAIKAQDAIIREIAENGSCVIVGRAADYILKDYDNVVRIFIHAPQDYRIQRVMDVYGDTPKEARVNIERSDKARASYYEHISGTHWGDARNYELTVDSSDGVEKTAQFIVRYITGHTQTDSAV</sequence>
<evidence type="ECO:0000313" key="9">
    <source>
        <dbReference type="Proteomes" id="UP001546774"/>
    </source>
</evidence>
<reference evidence="8" key="1">
    <citation type="submission" date="2024-03" db="EMBL/GenBank/DDBJ databases">
        <title>Human intestinal bacterial collection.</title>
        <authorList>
            <person name="Pauvert C."/>
            <person name="Hitch T.C.A."/>
            <person name="Clavel T."/>
        </authorList>
    </citation>
    <scope>NUCLEOTIDE SEQUENCE [LARGE SCALE GENOMIC DNA]</scope>
    <source>
        <strain evidence="8">CLA-AA-H89B</strain>
    </source>
</reference>
<evidence type="ECO:0000256" key="6">
    <source>
        <dbReference type="ARBA" id="ARBA00023136"/>
    </source>
</evidence>
<evidence type="ECO:0000256" key="7">
    <source>
        <dbReference type="SAM" id="Phobius"/>
    </source>
</evidence>
<keyword evidence="2" id="KW-0813">Transport</keyword>
<feature type="transmembrane region" description="Helical" evidence="7">
    <location>
        <begin position="352"/>
        <end position="373"/>
    </location>
</feature>
<dbReference type="PANTHER" id="PTHR43549">
    <property type="entry name" value="MULTIDRUG RESISTANCE PROTEIN YPNP-RELATED"/>
    <property type="match status" value="1"/>
</dbReference>
<evidence type="ECO:0000256" key="2">
    <source>
        <dbReference type="ARBA" id="ARBA00022448"/>
    </source>
</evidence>
<keyword evidence="3" id="KW-1003">Cell membrane</keyword>
<feature type="transmembrane region" description="Helical" evidence="7">
    <location>
        <begin position="385"/>
        <end position="403"/>
    </location>
</feature>
<comment type="subcellular location">
    <subcellularLocation>
        <location evidence="1">Cell membrane</location>
        <topology evidence="1">Multi-pass membrane protein</topology>
    </subcellularLocation>
</comment>
<feature type="transmembrane region" description="Helical" evidence="7">
    <location>
        <begin position="127"/>
        <end position="148"/>
    </location>
</feature>
<feature type="transmembrane region" description="Helical" evidence="7">
    <location>
        <begin position="311"/>
        <end position="332"/>
    </location>
</feature>
<feature type="transmembrane region" description="Helical" evidence="7">
    <location>
        <begin position="168"/>
        <end position="188"/>
    </location>
</feature>
<gene>
    <name evidence="8" type="ORF">WMO37_13585</name>
</gene>
<keyword evidence="4 7" id="KW-0812">Transmembrane</keyword>
<keyword evidence="9" id="KW-1185">Reference proteome</keyword>
<dbReference type="Pfam" id="PF01554">
    <property type="entry name" value="MatE"/>
    <property type="match status" value="2"/>
</dbReference>
<dbReference type="InterPro" id="IPR052031">
    <property type="entry name" value="Membrane_Transporter-Flippase"/>
</dbReference>
<organism evidence="8 9">
    <name type="scientific">Lachnospira intestinalis</name>
    <dbReference type="NCBI Taxonomy" id="3133158"/>
    <lineage>
        <taxon>Bacteria</taxon>
        <taxon>Bacillati</taxon>
        <taxon>Bacillota</taxon>
        <taxon>Clostridia</taxon>
        <taxon>Lachnospirales</taxon>
        <taxon>Lachnospiraceae</taxon>
        <taxon>Lachnospira</taxon>
    </lineage>
</organism>
<accession>A0ABV1H8H5</accession>
<feature type="transmembrane region" description="Helical" evidence="7">
    <location>
        <begin position="279"/>
        <end position="299"/>
    </location>
</feature>
<evidence type="ECO:0000256" key="5">
    <source>
        <dbReference type="ARBA" id="ARBA00022989"/>
    </source>
</evidence>
<dbReference type="Proteomes" id="UP001546774">
    <property type="component" value="Unassembled WGS sequence"/>
</dbReference>
<evidence type="ECO:0000256" key="1">
    <source>
        <dbReference type="ARBA" id="ARBA00004651"/>
    </source>
</evidence>
<evidence type="ECO:0000256" key="3">
    <source>
        <dbReference type="ARBA" id="ARBA00022475"/>
    </source>
</evidence>
<dbReference type="PANTHER" id="PTHR43549:SF2">
    <property type="entry name" value="MULTIDRUG RESISTANCE PROTEIN NORM-RELATED"/>
    <property type="match status" value="1"/>
</dbReference>
<feature type="transmembrane region" description="Helical" evidence="7">
    <location>
        <begin position="56"/>
        <end position="79"/>
    </location>
</feature>
<dbReference type="Pfam" id="PF13189">
    <property type="entry name" value="Cytidylate_kin2"/>
    <property type="match status" value="1"/>
</dbReference>
<feature type="transmembrane region" description="Helical" evidence="7">
    <location>
        <begin position="409"/>
        <end position="429"/>
    </location>
</feature>
<keyword evidence="5 7" id="KW-1133">Transmembrane helix</keyword>
<feature type="transmembrane region" description="Helical" evidence="7">
    <location>
        <begin position="91"/>
        <end position="115"/>
    </location>
</feature>
<dbReference type="EMBL" id="JBBMFS010000016">
    <property type="protein sequence ID" value="MEQ2556023.1"/>
    <property type="molecule type" value="Genomic_DNA"/>
</dbReference>
<proteinExistence type="predicted"/>